<reference evidence="1 2" key="1">
    <citation type="submission" date="2020-03" db="EMBL/GenBank/DDBJ databases">
        <title>Complete genome sequence of sixteen Streptomyces strains facilitates identification of candidate genes involved in plant growth-promotion in grain legumes and cereals.</title>
        <authorList>
            <person name="Gopalakrishnan S."/>
            <person name="Thakur V."/>
            <person name="Saxena R."/>
            <person name="Vadlamudi S."/>
            <person name="Purohit S."/>
            <person name="Kumar V."/>
            <person name="Rathore A."/>
            <person name="Chitikineni A."/>
            <person name="Varshney R.K."/>
        </authorList>
    </citation>
    <scope>NUCLEOTIDE SEQUENCE [LARGE SCALE GENOMIC DNA]</scope>
    <source>
        <strain evidence="1 2">KAI-180</strain>
    </source>
</reference>
<dbReference type="RefSeq" id="WP_191835113.1">
    <property type="nucleotide sequence ID" value="NZ_JAANNT010000035.1"/>
</dbReference>
<name>A0A7Y6F4X8_9ACTN</name>
<comment type="caution">
    <text evidence="1">The sequence shown here is derived from an EMBL/GenBank/DDBJ whole genome shotgun (WGS) entry which is preliminary data.</text>
</comment>
<organism evidence="1 2">
    <name type="scientific">Streptomyces odorifer</name>
    <dbReference type="NCBI Taxonomy" id="53450"/>
    <lineage>
        <taxon>Bacteria</taxon>
        <taxon>Bacillati</taxon>
        <taxon>Actinomycetota</taxon>
        <taxon>Actinomycetes</taxon>
        <taxon>Kitasatosporales</taxon>
        <taxon>Streptomycetaceae</taxon>
        <taxon>Streptomyces</taxon>
        <taxon>Streptomyces albidoflavus group</taxon>
    </lineage>
</organism>
<evidence type="ECO:0000313" key="2">
    <source>
        <dbReference type="Proteomes" id="UP000540128"/>
    </source>
</evidence>
<dbReference type="AlphaFoldDB" id="A0A7Y6F4X8"/>
<gene>
    <name evidence="1" type="ORF">G6W59_27235</name>
</gene>
<keyword evidence="2" id="KW-1185">Reference proteome</keyword>
<proteinExistence type="predicted"/>
<dbReference type="Proteomes" id="UP000540128">
    <property type="component" value="Unassembled WGS sequence"/>
</dbReference>
<sequence>MKRSGPTQQGEALRQPIGTAEIRVLVITAADLLSREHPMQRATEARRMVLARKLTEGTYPQHEALLTAMPVIEREITAPEYALLLRRVADQLDVRADQALHGIALDVVRILMDADRDRAAAKGARR</sequence>
<dbReference type="EMBL" id="JAANNT010000035">
    <property type="protein sequence ID" value="NUV31940.1"/>
    <property type="molecule type" value="Genomic_DNA"/>
</dbReference>
<evidence type="ECO:0000313" key="1">
    <source>
        <dbReference type="EMBL" id="NUV31940.1"/>
    </source>
</evidence>
<protein>
    <submittedName>
        <fullName evidence="1">Uncharacterized protein</fullName>
    </submittedName>
</protein>
<accession>A0A7Y6F4X8</accession>